<dbReference type="InterPro" id="IPR027417">
    <property type="entry name" value="P-loop_NTPase"/>
</dbReference>
<feature type="compositionally biased region" description="Basic and acidic residues" evidence="1">
    <location>
        <begin position="339"/>
        <end position="360"/>
    </location>
</feature>
<evidence type="ECO:0000256" key="1">
    <source>
        <dbReference type="SAM" id="MobiDB-lite"/>
    </source>
</evidence>
<dbReference type="SUPFAM" id="SSF52540">
    <property type="entry name" value="P-loop containing nucleoside triphosphate hydrolases"/>
    <property type="match status" value="2"/>
</dbReference>
<evidence type="ECO:0000313" key="4">
    <source>
        <dbReference type="Proteomes" id="UP000255193"/>
    </source>
</evidence>
<dbReference type="Gene3D" id="1.10.10.1390">
    <property type="entry name" value="ATP-dependent DNA helicase RecQ"/>
    <property type="match status" value="1"/>
</dbReference>
<dbReference type="GO" id="GO:0006281">
    <property type="term" value="P:DNA repair"/>
    <property type="evidence" value="ECO:0007669"/>
    <property type="project" value="InterPro"/>
</dbReference>
<dbReference type="EMBL" id="UGQA01000001">
    <property type="protein sequence ID" value="STY95365.1"/>
    <property type="molecule type" value="Genomic_DNA"/>
</dbReference>
<dbReference type="Proteomes" id="UP000255193">
    <property type="component" value="Unassembled WGS sequence"/>
</dbReference>
<dbReference type="SMART" id="SM00382">
    <property type="entry name" value="AAA"/>
    <property type="match status" value="1"/>
</dbReference>
<feature type="region of interest" description="Disordered" evidence="1">
    <location>
        <begin position="317"/>
        <end position="372"/>
    </location>
</feature>
<sequence>MKQSTALDILKTGKNVFLTGSAGAGKTYTINQYLHYLRARGVNVAVTASTGIAATHMNGMTIHSWAGIGILDSLTPIDLKRIQRRPLVVERVQRAQVLVIDEISMLHKKQFEVLNQVLQAVRENDAPFGGIQLLLAGDFFQLPPVGERHETPRDKFAFMAQAWIEADLQVCYLTEQHRQRQTAPEDAITGDSYHGLDLLAILQQIRTQQFTPDILPALRATANHALSDTRTRLFTHNFNVNQINEQELTNLTTPSQTYESWGEGDAALVETLQKGVRNAPILTLKVGAKVMFIKNNADLNVSNGTLGEVVDFVALKPTDQDDKENEKKPTNESPDFEDTDIKDTDIKDTDVKKADTKHANADTTDQTDNDADNRLNQIANGLYPLVRLNDGRQVIVEYDTWRIDDDDGEIVAAYYHIPLTLAWAITIHKSQGMTLDAAEIDLSKTFENGQGYVALSRLRRLSGLRLLGINELSLQLDPTARGADMRFLALSKALEDKFLRQDPEIIKQAQDAFILKSHGTLDKRKIKSYEKRHAEQQKLLARKRAIVQQIQTSGDTDDGTTSPSPKLTPTLLQTKALLDESLTLAEIAEQRGLAQSTIIGHIEKLQQQFTDLPLGHLRPNDTLIDAVAHAYQTVMADKDDGEEVLVHELRDVIGDKYGYNTIRLALLFVPKSAKTSTK</sequence>
<evidence type="ECO:0000313" key="3">
    <source>
        <dbReference type="EMBL" id="STY95365.1"/>
    </source>
</evidence>
<dbReference type="CDD" id="cd18037">
    <property type="entry name" value="DEXSc_Pif1_like"/>
    <property type="match status" value="1"/>
</dbReference>
<protein>
    <submittedName>
        <fullName evidence="3">Conjugal transfer relaxase TraA</fullName>
    </submittedName>
</protein>
<reference evidence="3 4" key="1">
    <citation type="submission" date="2018-06" db="EMBL/GenBank/DDBJ databases">
        <authorList>
            <consortium name="Pathogen Informatics"/>
            <person name="Doyle S."/>
        </authorList>
    </citation>
    <scope>NUCLEOTIDE SEQUENCE [LARGE SCALE GENOMIC DNA]</scope>
    <source>
        <strain evidence="3 4">NCTC11091</strain>
    </source>
</reference>
<evidence type="ECO:0000259" key="2">
    <source>
        <dbReference type="SMART" id="SM00382"/>
    </source>
</evidence>
<dbReference type="InterPro" id="IPR051055">
    <property type="entry name" value="PIF1_helicase"/>
</dbReference>
<dbReference type="RefSeq" id="WP_067055090.1">
    <property type="nucleotide sequence ID" value="NZ_MXAO01000053.1"/>
</dbReference>
<feature type="compositionally biased region" description="Basic and acidic residues" evidence="1">
    <location>
        <begin position="318"/>
        <end position="330"/>
    </location>
</feature>
<dbReference type="PANTHER" id="PTHR47642:SF5">
    <property type="entry name" value="ATP-DEPENDENT DNA HELICASE"/>
    <property type="match status" value="1"/>
</dbReference>
<name>A0A378Q3X9_9GAMM</name>
<dbReference type="Pfam" id="PF05970">
    <property type="entry name" value="PIF1"/>
    <property type="match status" value="1"/>
</dbReference>
<dbReference type="InterPro" id="IPR010285">
    <property type="entry name" value="DNA_helicase_pif1-like_DEAD"/>
</dbReference>
<gene>
    <name evidence="3" type="ORF">NCTC11091_01159</name>
</gene>
<organism evidence="3 4">
    <name type="scientific">Faucicola atlantae</name>
    <dbReference type="NCBI Taxonomy" id="34059"/>
    <lineage>
        <taxon>Bacteria</taxon>
        <taxon>Pseudomonadati</taxon>
        <taxon>Pseudomonadota</taxon>
        <taxon>Gammaproteobacteria</taxon>
        <taxon>Moraxellales</taxon>
        <taxon>Moraxellaceae</taxon>
        <taxon>Faucicola</taxon>
    </lineage>
</organism>
<dbReference type="Gene3D" id="2.30.30.940">
    <property type="match status" value="2"/>
</dbReference>
<dbReference type="InterPro" id="IPR029491">
    <property type="entry name" value="Helicase_HTH"/>
</dbReference>
<feature type="domain" description="AAA+ ATPase" evidence="2">
    <location>
        <begin position="12"/>
        <end position="244"/>
    </location>
</feature>
<dbReference type="GO" id="GO:0003678">
    <property type="term" value="F:DNA helicase activity"/>
    <property type="evidence" value="ECO:0007669"/>
    <property type="project" value="InterPro"/>
</dbReference>
<dbReference type="GO" id="GO:0000723">
    <property type="term" value="P:telomere maintenance"/>
    <property type="evidence" value="ECO:0007669"/>
    <property type="project" value="InterPro"/>
</dbReference>
<dbReference type="Pfam" id="PF14493">
    <property type="entry name" value="HTH_40"/>
    <property type="match status" value="1"/>
</dbReference>
<dbReference type="Gene3D" id="3.40.50.300">
    <property type="entry name" value="P-loop containing nucleotide triphosphate hydrolases"/>
    <property type="match status" value="2"/>
</dbReference>
<dbReference type="CDD" id="cd18809">
    <property type="entry name" value="SF1_C_RecD"/>
    <property type="match status" value="1"/>
</dbReference>
<dbReference type="PANTHER" id="PTHR47642">
    <property type="entry name" value="ATP-DEPENDENT DNA HELICASE"/>
    <property type="match status" value="1"/>
</dbReference>
<dbReference type="InterPro" id="IPR003593">
    <property type="entry name" value="AAA+_ATPase"/>
</dbReference>
<proteinExistence type="predicted"/>
<accession>A0A378Q3X9</accession>
<dbReference type="AlphaFoldDB" id="A0A378Q3X9"/>